<accession>A0A0F5FKW3</accession>
<dbReference type="InterPro" id="IPR010699">
    <property type="entry name" value="DUF1275"/>
</dbReference>
<evidence type="ECO:0000256" key="1">
    <source>
        <dbReference type="SAM" id="Phobius"/>
    </source>
</evidence>
<sequence length="233" mass="23907">MTPLRHLTLGMILTGAAGFLDAIGFIELGGYFVSFMSGNTTQGGTALIEGAWPVAAMSLALVVLFFMGGLIANLLALAHLRWGQTLVSLAVLAGVAATLSLTLAGLPASQTMLVLAATAGAQNGVLAAHGNVRLGATFVTGTLYTAAQDLAFALRGKAPRWRWLHHLMIWLGLLAGAILGALAYRDLGIAALGAPLLVYAAFTIGHLVDGMRQGPVGAGTRSKCPTSKSASSR</sequence>
<reference evidence="2 3" key="1">
    <citation type="submission" date="2015-03" db="EMBL/GenBank/DDBJ databases">
        <authorList>
            <person name="Hassan Y."/>
            <person name="Lepp D."/>
            <person name="Li X.-Z."/>
            <person name="Zhou T."/>
        </authorList>
    </citation>
    <scope>NUCLEOTIDE SEQUENCE [LARGE SCALE GENOMIC DNA]</scope>
    <source>
        <strain evidence="2 3">IPL18</strain>
    </source>
</reference>
<evidence type="ECO:0000313" key="2">
    <source>
        <dbReference type="EMBL" id="KKB09496.1"/>
    </source>
</evidence>
<feature type="transmembrane region" description="Helical" evidence="1">
    <location>
        <begin position="12"/>
        <end position="34"/>
    </location>
</feature>
<feature type="transmembrane region" description="Helical" evidence="1">
    <location>
        <begin position="190"/>
        <end position="208"/>
    </location>
</feature>
<feature type="transmembrane region" description="Helical" evidence="1">
    <location>
        <begin position="126"/>
        <end position="146"/>
    </location>
</feature>
<dbReference type="PANTHER" id="PTHR37314">
    <property type="entry name" value="SLR0142 PROTEIN"/>
    <property type="match status" value="1"/>
</dbReference>
<dbReference type="Proteomes" id="UP000033649">
    <property type="component" value="Unassembled WGS sequence"/>
</dbReference>
<keyword evidence="3" id="KW-1185">Reference proteome</keyword>
<feature type="transmembrane region" description="Helical" evidence="1">
    <location>
        <begin position="54"/>
        <end position="78"/>
    </location>
</feature>
<dbReference type="EMBL" id="JZEY01000054">
    <property type="protein sequence ID" value="KKB09496.1"/>
    <property type="molecule type" value="Genomic_DNA"/>
</dbReference>
<proteinExistence type="predicted"/>
<dbReference type="RefSeq" id="WP_046104190.1">
    <property type="nucleotide sequence ID" value="NZ_JZEY01000054.1"/>
</dbReference>
<keyword evidence="1" id="KW-0812">Transmembrane</keyword>
<evidence type="ECO:0008006" key="4">
    <source>
        <dbReference type="Google" id="ProtNLM"/>
    </source>
</evidence>
<keyword evidence="1" id="KW-1133">Transmembrane helix</keyword>
<dbReference type="Pfam" id="PF06912">
    <property type="entry name" value="DUF1275"/>
    <property type="match status" value="1"/>
</dbReference>
<feature type="transmembrane region" description="Helical" evidence="1">
    <location>
        <begin position="85"/>
        <end position="106"/>
    </location>
</feature>
<dbReference type="STRING" id="429727.VE26_06185"/>
<organism evidence="2 3">
    <name type="scientific">Devosia chinhatensis</name>
    <dbReference type="NCBI Taxonomy" id="429727"/>
    <lineage>
        <taxon>Bacteria</taxon>
        <taxon>Pseudomonadati</taxon>
        <taxon>Pseudomonadota</taxon>
        <taxon>Alphaproteobacteria</taxon>
        <taxon>Hyphomicrobiales</taxon>
        <taxon>Devosiaceae</taxon>
        <taxon>Devosia</taxon>
    </lineage>
</organism>
<evidence type="ECO:0000313" key="3">
    <source>
        <dbReference type="Proteomes" id="UP000033649"/>
    </source>
</evidence>
<dbReference type="PANTHER" id="PTHR37314:SF4">
    <property type="entry name" value="UPF0700 TRANSMEMBRANE PROTEIN YOAK"/>
    <property type="match status" value="1"/>
</dbReference>
<dbReference type="OrthoDB" id="885342at2"/>
<comment type="caution">
    <text evidence="2">The sequence shown here is derived from an EMBL/GenBank/DDBJ whole genome shotgun (WGS) entry which is preliminary data.</text>
</comment>
<name>A0A0F5FKW3_9HYPH</name>
<gene>
    <name evidence="2" type="ORF">VE26_06185</name>
</gene>
<feature type="transmembrane region" description="Helical" evidence="1">
    <location>
        <begin position="167"/>
        <end position="184"/>
    </location>
</feature>
<keyword evidence="1" id="KW-0472">Membrane</keyword>
<protein>
    <recommendedName>
        <fullName evidence="4">DUF1275 domain-containing protein</fullName>
    </recommendedName>
</protein>
<dbReference type="AlphaFoldDB" id="A0A0F5FKW3"/>